<dbReference type="AlphaFoldDB" id="A0A8R1TJY4"/>
<protein>
    <submittedName>
        <fullName evidence="1">Uncharacterized protein</fullName>
    </submittedName>
</protein>
<organism evidence="1 2">
    <name type="scientific">Onchocerca volvulus</name>
    <dbReference type="NCBI Taxonomy" id="6282"/>
    <lineage>
        <taxon>Eukaryota</taxon>
        <taxon>Metazoa</taxon>
        <taxon>Ecdysozoa</taxon>
        <taxon>Nematoda</taxon>
        <taxon>Chromadorea</taxon>
        <taxon>Rhabditida</taxon>
        <taxon>Spirurina</taxon>
        <taxon>Spiruromorpha</taxon>
        <taxon>Filarioidea</taxon>
        <taxon>Onchocercidae</taxon>
        <taxon>Onchocerca</taxon>
    </lineage>
</organism>
<dbReference type="Proteomes" id="UP000024404">
    <property type="component" value="Unassembled WGS sequence"/>
</dbReference>
<dbReference type="EMBL" id="CMVM020000346">
    <property type="status" value="NOT_ANNOTATED_CDS"/>
    <property type="molecule type" value="Genomic_DNA"/>
</dbReference>
<name>A0A8R1TJY4_ONCVO</name>
<evidence type="ECO:0000313" key="1">
    <source>
        <dbReference type="EnsemblMetazoa" id="OVOC10893.1"/>
    </source>
</evidence>
<reference evidence="1" key="2">
    <citation type="submission" date="2022-06" db="UniProtKB">
        <authorList>
            <consortium name="EnsemblMetazoa"/>
        </authorList>
    </citation>
    <scope>IDENTIFICATION</scope>
</reference>
<sequence length="166" mass="18542">MNSTALQGLLCEVPANLKENIQGKQAKEEEDKCHDHKRYFLSTLIKKHSRTNKEVVVQLSSSSEGSRGRNHRKEIFDEKSMKILKSSSFPASLVPSNSLNYSRKLSEEDFLKRKYMTTNEQSANKLLIAANEGAKGKKSLAVIIDSPSKESYTQIVTDSTISSSSE</sequence>
<accession>A0A8R1TJY4</accession>
<proteinExistence type="predicted"/>
<evidence type="ECO:0000313" key="2">
    <source>
        <dbReference type="Proteomes" id="UP000024404"/>
    </source>
</evidence>
<dbReference type="EnsemblMetazoa" id="OVOC10893.1">
    <property type="protein sequence ID" value="OVOC10893.1"/>
    <property type="gene ID" value="WBGene00247702"/>
</dbReference>
<reference evidence="2" key="1">
    <citation type="submission" date="2013-10" db="EMBL/GenBank/DDBJ databases">
        <title>Genome sequencing of Onchocerca volvulus.</title>
        <authorList>
            <person name="Cotton J."/>
            <person name="Tsai J."/>
            <person name="Stanley E."/>
            <person name="Tracey A."/>
            <person name="Holroyd N."/>
            <person name="Lustigman S."/>
            <person name="Berriman M."/>
        </authorList>
    </citation>
    <scope>NUCLEOTIDE SEQUENCE</scope>
</reference>
<keyword evidence="2" id="KW-1185">Reference proteome</keyword>